<keyword evidence="5" id="KW-0547">Nucleotide-binding</keyword>
<keyword evidence="2" id="KW-0444">Lipid biosynthesis</keyword>
<dbReference type="AlphaFoldDB" id="A0A1I6HTB3"/>
<evidence type="ECO:0000256" key="11">
    <source>
        <dbReference type="ARBA" id="ARBA00023264"/>
    </source>
</evidence>
<evidence type="ECO:0000256" key="8">
    <source>
        <dbReference type="ARBA" id="ARBA00022842"/>
    </source>
</evidence>
<dbReference type="InterPro" id="IPR016064">
    <property type="entry name" value="NAD/diacylglycerol_kinase_sf"/>
</dbReference>
<dbReference type="GO" id="GO:0005886">
    <property type="term" value="C:plasma membrane"/>
    <property type="evidence" value="ECO:0007669"/>
    <property type="project" value="TreeGrafter"/>
</dbReference>
<dbReference type="Pfam" id="PF19279">
    <property type="entry name" value="YegS_C"/>
    <property type="match status" value="1"/>
</dbReference>
<dbReference type="GO" id="GO:0016301">
    <property type="term" value="F:kinase activity"/>
    <property type="evidence" value="ECO:0007669"/>
    <property type="project" value="UniProtKB-KW"/>
</dbReference>
<dbReference type="InterPro" id="IPR017438">
    <property type="entry name" value="ATP-NAD_kinase_N"/>
</dbReference>
<dbReference type="Gene3D" id="3.40.50.10330">
    <property type="entry name" value="Probable inorganic polyphosphate/atp-NAD kinase, domain 1"/>
    <property type="match status" value="1"/>
</dbReference>
<feature type="domain" description="DAGKc" evidence="12">
    <location>
        <begin position="1"/>
        <end position="126"/>
    </location>
</feature>
<name>A0A1I6HTB3_9EURY</name>
<dbReference type="GO" id="GO:0046872">
    <property type="term" value="F:metal ion binding"/>
    <property type="evidence" value="ECO:0007669"/>
    <property type="project" value="UniProtKB-KW"/>
</dbReference>
<dbReference type="PANTHER" id="PTHR12358:SF106">
    <property type="entry name" value="LIPID KINASE YEGS"/>
    <property type="match status" value="1"/>
</dbReference>
<dbReference type="RefSeq" id="WP_089808027.1">
    <property type="nucleotide sequence ID" value="NZ_FOYT01000002.1"/>
</dbReference>
<evidence type="ECO:0000256" key="1">
    <source>
        <dbReference type="ARBA" id="ARBA00001946"/>
    </source>
</evidence>
<dbReference type="SUPFAM" id="SSF111331">
    <property type="entry name" value="NAD kinase/diacylglycerol kinase-like"/>
    <property type="match status" value="1"/>
</dbReference>
<proteinExistence type="predicted"/>
<dbReference type="GO" id="GO:0005524">
    <property type="term" value="F:ATP binding"/>
    <property type="evidence" value="ECO:0007669"/>
    <property type="project" value="UniProtKB-KW"/>
</dbReference>
<evidence type="ECO:0000256" key="10">
    <source>
        <dbReference type="ARBA" id="ARBA00023209"/>
    </source>
</evidence>
<keyword evidence="11" id="KW-1208">Phospholipid metabolism</keyword>
<dbReference type="InterPro" id="IPR005218">
    <property type="entry name" value="Diacylglycerol/lipid_kinase"/>
</dbReference>
<protein>
    <submittedName>
        <fullName evidence="13">Lipid kinase, YegS/Rv2252/BmrU family</fullName>
    </submittedName>
</protein>
<dbReference type="PROSITE" id="PS50146">
    <property type="entry name" value="DAGK"/>
    <property type="match status" value="1"/>
</dbReference>
<dbReference type="InterPro" id="IPR045540">
    <property type="entry name" value="YegS/DAGK_C"/>
</dbReference>
<evidence type="ECO:0000256" key="9">
    <source>
        <dbReference type="ARBA" id="ARBA00023098"/>
    </source>
</evidence>
<dbReference type="Gene3D" id="2.60.200.40">
    <property type="match status" value="1"/>
</dbReference>
<keyword evidence="8" id="KW-0460">Magnesium</keyword>
<keyword evidence="4" id="KW-0479">Metal-binding</keyword>
<dbReference type="InterPro" id="IPR001206">
    <property type="entry name" value="Diacylglycerol_kinase_cat_dom"/>
</dbReference>
<dbReference type="SMART" id="SM00046">
    <property type="entry name" value="DAGKc"/>
    <property type="match status" value="1"/>
</dbReference>
<evidence type="ECO:0000256" key="3">
    <source>
        <dbReference type="ARBA" id="ARBA00022679"/>
    </source>
</evidence>
<accession>A0A1I6HTB3</accession>
<dbReference type="Proteomes" id="UP000198531">
    <property type="component" value="Unassembled WGS sequence"/>
</dbReference>
<gene>
    <name evidence="13" type="ORF">SAMN04487947_2474</name>
</gene>
<dbReference type="GO" id="GO:0008654">
    <property type="term" value="P:phospholipid biosynthetic process"/>
    <property type="evidence" value="ECO:0007669"/>
    <property type="project" value="UniProtKB-KW"/>
</dbReference>
<evidence type="ECO:0000256" key="2">
    <source>
        <dbReference type="ARBA" id="ARBA00022516"/>
    </source>
</evidence>
<keyword evidence="14" id="KW-1185">Reference proteome</keyword>
<dbReference type="NCBIfam" id="TIGR00147">
    <property type="entry name" value="YegS/Rv2252/BmrU family lipid kinase"/>
    <property type="match status" value="1"/>
</dbReference>
<dbReference type="Pfam" id="PF00781">
    <property type="entry name" value="DAGK_cat"/>
    <property type="match status" value="1"/>
</dbReference>
<comment type="cofactor">
    <cofactor evidence="1">
        <name>Mg(2+)</name>
        <dbReference type="ChEBI" id="CHEBI:18420"/>
    </cofactor>
</comment>
<reference evidence="14" key="1">
    <citation type="submission" date="2016-10" db="EMBL/GenBank/DDBJ databases">
        <authorList>
            <person name="Varghese N."/>
            <person name="Submissions S."/>
        </authorList>
    </citation>
    <scope>NUCLEOTIDE SEQUENCE [LARGE SCALE GENOMIC DNA]</scope>
    <source>
        <strain evidence="14">CGMCC 1.7736</strain>
    </source>
</reference>
<keyword evidence="7" id="KW-0067">ATP-binding</keyword>
<keyword evidence="3" id="KW-0808">Transferase</keyword>
<dbReference type="EMBL" id="FOYT01000002">
    <property type="protein sequence ID" value="SFR57702.1"/>
    <property type="molecule type" value="Genomic_DNA"/>
</dbReference>
<keyword evidence="9" id="KW-0443">Lipid metabolism</keyword>
<keyword evidence="10" id="KW-0594">Phospholipid biosynthesis</keyword>
<dbReference type="PANTHER" id="PTHR12358">
    <property type="entry name" value="SPHINGOSINE KINASE"/>
    <property type="match status" value="1"/>
</dbReference>
<organism evidence="13 14">
    <name type="scientific">Halogeometricum rufum</name>
    <dbReference type="NCBI Taxonomy" id="553469"/>
    <lineage>
        <taxon>Archaea</taxon>
        <taxon>Methanobacteriati</taxon>
        <taxon>Methanobacteriota</taxon>
        <taxon>Stenosarchaea group</taxon>
        <taxon>Halobacteria</taxon>
        <taxon>Halobacteriales</taxon>
        <taxon>Haloferacaceae</taxon>
        <taxon>Halogeometricum</taxon>
    </lineage>
</organism>
<keyword evidence="6 13" id="KW-0418">Kinase</keyword>
<dbReference type="InterPro" id="IPR050187">
    <property type="entry name" value="Lipid_Phosphate_FormReg"/>
</dbReference>
<evidence type="ECO:0000259" key="12">
    <source>
        <dbReference type="PROSITE" id="PS50146"/>
    </source>
</evidence>
<evidence type="ECO:0000256" key="7">
    <source>
        <dbReference type="ARBA" id="ARBA00022840"/>
    </source>
</evidence>
<evidence type="ECO:0000256" key="4">
    <source>
        <dbReference type="ARBA" id="ARBA00022723"/>
    </source>
</evidence>
<evidence type="ECO:0000313" key="14">
    <source>
        <dbReference type="Proteomes" id="UP000198531"/>
    </source>
</evidence>
<dbReference type="STRING" id="553469.SAMN04487947_2474"/>
<evidence type="ECO:0000313" key="13">
    <source>
        <dbReference type="EMBL" id="SFR57702.1"/>
    </source>
</evidence>
<sequence length="317" mass="33888">MARRILVLNPRSGDGKQSHRARRLAVERGYDVRESERAGDTVDIAREAAVGEASLVAACGGDGTVNEVVRGVDEAGRLAETTLGIVPTGTGNDFADNLGVRGVAHAFEVLESGRERSLDLGSARWTAAASSAGLSDAPRRPFVNSCVFGLTAEASARTTREAKRRLGVVAYVLSTLQGKRTFEGLRLEVRAGPRNDPVWTGDALMLLVGNGRRFPGERLQQANMEDGLLNVVVVKNRPALDYLTTGAADRLLRRGASHLTHLRVSHLEVDAGAARQVSLDGELVEARHLRADARPGAMRFRVGEGYDPSPPDPTDAA</sequence>
<evidence type="ECO:0000256" key="5">
    <source>
        <dbReference type="ARBA" id="ARBA00022741"/>
    </source>
</evidence>
<evidence type="ECO:0000256" key="6">
    <source>
        <dbReference type="ARBA" id="ARBA00022777"/>
    </source>
</evidence>